<evidence type="ECO:0000259" key="2">
    <source>
        <dbReference type="Pfam" id="PF13648"/>
    </source>
</evidence>
<feature type="chain" id="PRO_5040368189" description="Lipocalin-like domain-containing protein" evidence="1">
    <location>
        <begin position="22"/>
        <end position="160"/>
    </location>
</feature>
<keyword evidence="1" id="KW-0732">Signal</keyword>
<organism evidence="3 4">
    <name type="scientific">Alistipes onderdonkii</name>
    <dbReference type="NCBI Taxonomy" id="328813"/>
    <lineage>
        <taxon>Bacteria</taxon>
        <taxon>Pseudomonadati</taxon>
        <taxon>Bacteroidota</taxon>
        <taxon>Bacteroidia</taxon>
        <taxon>Bacteroidales</taxon>
        <taxon>Rikenellaceae</taxon>
        <taxon>Alistipes</taxon>
    </lineage>
</organism>
<dbReference type="AlphaFoldDB" id="A0A9P3ZLC9"/>
<proteinExistence type="predicted"/>
<feature type="signal peptide" evidence="1">
    <location>
        <begin position="1"/>
        <end position="21"/>
    </location>
</feature>
<dbReference type="Pfam" id="PF13648">
    <property type="entry name" value="Lipocalin_4"/>
    <property type="match status" value="1"/>
</dbReference>
<evidence type="ECO:0000313" key="3">
    <source>
        <dbReference type="EMBL" id="KAA2564422.1"/>
    </source>
</evidence>
<comment type="caution">
    <text evidence="3">The sequence shown here is derived from an EMBL/GenBank/DDBJ whole genome shotgun (WGS) entry which is preliminary data.</text>
</comment>
<name>A0A9P3ZLC9_9BACT</name>
<gene>
    <name evidence="3" type="ORF">F2S36_01440</name>
</gene>
<dbReference type="Proteomes" id="UP000323119">
    <property type="component" value="Unassembled WGS sequence"/>
</dbReference>
<sequence length="160" mass="18579">MKKLFLIVAAMFAVVSFSACSDDDDKDVNPNQIIGTWQITREVGYEIVAGEGKMEKDITYPIDDVNDDYGFYFTYTFNEDGTGRYKSYYYYDNNKLDSNWSVEYTISNNQLLIYEEPEEGNPTSVYEIKELTKNKLVLLYKKVDDNDGYKAEITTTFKKI</sequence>
<dbReference type="InterPro" id="IPR024311">
    <property type="entry name" value="Lipocalin-like"/>
</dbReference>
<accession>A0A9P3ZLC9</accession>
<feature type="domain" description="Lipocalin-like" evidence="2">
    <location>
        <begin position="33"/>
        <end position="138"/>
    </location>
</feature>
<protein>
    <recommendedName>
        <fullName evidence="2">Lipocalin-like domain-containing protein</fullName>
    </recommendedName>
</protein>
<evidence type="ECO:0000256" key="1">
    <source>
        <dbReference type="SAM" id="SignalP"/>
    </source>
</evidence>
<dbReference type="RefSeq" id="WP_141405312.1">
    <property type="nucleotide sequence ID" value="NZ_DAWDXQ010000015.1"/>
</dbReference>
<reference evidence="3 4" key="1">
    <citation type="journal article" date="2019" name="Nat. Med.">
        <title>A library of human gut bacterial isolates paired with longitudinal multiomics data enables mechanistic microbiome research.</title>
        <authorList>
            <person name="Poyet M."/>
            <person name="Groussin M."/>
            <person name="Gibbons S.M."/>
            <person name="Avila-Pacheco J."/>
            <person name="Jiang X."/>
            <person name="Kearney S.M."/>
            <person name="Perrotta A.R."/>
            <person name="Berdy B."/>
            <person name="Zhao S."/>
            <person name="Lieberman T.D."/>
            <person name="Swanson P.K."/>
            <person name="Smith M."/>
            <person name="Roesemann S."/>
            <person name="Alexander J.E."/>
            <person name="Rich S.A."/>
            <person name="Livny J."/>
            <person name="Vlamakis H."/>
            <person name="Clish C."/>
            <person name="Bullock K."/>
            <person name="Deik A."/>
            <person name="Scott J."/>
            <person name="Pierce K.A."/>
            <person name="Xavier R.J."/>
            <person name="Alm E.J."/>
        </authorList>
    </citation>
    <scope>NUCLEOTIDE SEQUENCE [LARGE SCALE GENOMIC DNA]</scope>
    <source>
        <strain evidence="3 4">BIOML-A204</strain>
    </source>
</reference>
<evidence type="ECO:0000313" key="4">
    <source>
        <dbReference type="Proteomes" id="UP000323119"/>
    </source>
</evidence>
<dbReference type="PROSITE" id="PS51257">
    <property type="entry name" value="PROKAR_LIPOPROTEIN"/>
    <property type="match status" value="1"/>
</dbReference>
<dbReference type="EMBL" id="VVUY01000001">
    <property type="protein sequence ID" value="KAA2564422.1"/>
    <property type="molecule type" value="Genomic_DNA"/>
</dbReference>